<dbReference type="GO" id="GO:0043001">
    <property type="term" value="P:Golgi to plasma membrane protein transport"/>
    <property type="evidence" value="ECO:0007669"/>
    <property type="project" value="TreeGrafter"/>
</dbReference>
<dbReference type="AlphaFoldDB" id="A0A8E2AR44"/>
<keyword evidence="8" id="KW-0479">Metal-binding</keyword>
<evidence type="ECO:0000256" key="5">
    <source>
        <dbReference type="ARBA" id="ARBA00022448"/>
    </source>
</evidence>
<evidence type="ECO:0000256" key="3">
    <source>
        <dbReference type="ARBA" id="ARBA00006667"/>
    </source>
</evidence>
<dbReference type="InterPro" id="IPR001251">
    <property type="entry name" value="CRAL-TRIO_dom"/>
</dbReference>
<accession>A0A8E2AR44</accession>
<dbReference type="SMART" id="SM00516">
    <property type="entry name" value="SEC14"/>
    <property type="match status" value="1"/>
</dbReference>
<protein>
    <recommendedName>
        <fullName evidence="4 16">Phosphatidylinositol transfer protein SFH5</fullName>
        <shortName evidence="16">PITP SFH5</shortName>
    </recommendedName>
</protein>
<dbReference type="PANTHER" id="PTHR47669:SF1">
    <property type="entry name" value="PHOSPHATIDYLINOSITOL TRANSFER PROTEIN SFH5"/>
    <property type="match status" value="1"/>
</dbReference>
<dbReference type="Proteomes" id="UP000250043">
    <property type="component" value="Unassembled WGS sequence"/>
</dbReference>
<feature type="compositionally biased region" description="Pro residues" evidence="17">
    <location>
        <begin position="18"/>
        <end position="27"/>
    </location>
</feature>
<dbReference type="InterPro" id="IPR036865">
    <property type="entry name" value="CRAL-TRIO_dom_sf"/>
</dbReference>
<keyword evidence="12 16" id="KW-0445">Lipid transport</keyword>
<evidence type="ECO:0000256" key="13">
    <source>
        <dbReference type="ARBA" id="ARBA00023136"/>
    </source>
</evidence>
<dbReference type="GO" id="GO:0005886">
    <property type="term" value="C:plasma membrane"/>
    <property type="evidence" value="ECO:0007669"/>
    <property type="project" value="TreeGrafter"/>
</dbReference>
<reference evidence="19 20" key="1">
    <citation type="submission" date="2016-07" db="EMBL/GenBank/DDBJ databases">
        <title>Draft genome of the white-rot fungus Obba rivulosa 3A-2.</title>
        <authorList>
            <consortium name="DOE Joint Genome Institute"/>
            <person name="Miettinen O."/>
            <person name="Riley R."/>
            <person name="Acob R."/>
            <person name="Barry K."/>
            <person name="Cullen D."/>
            <person name="De Vries R."/>
            <person name="Hainaut M."/>
            <person name="Hatakka A."/>
            <person name="Henrissat B."/>
            <person name="Hilden K."/>
            <person name="Kuo R."/>
            <person name="Labutti K."/>
            <person name="Lipzen A."/>
            <person name="Makela M.R."/>
            <person name="Sandor L."/>
            <person name="Spatafora J.W."/>
            <person name="Grigoriev I.V."/>
            <person name="Hibbett D.S."/>
        </authorList>
    </citation>
    <scope>NUCLEOTIDE SEQUENCE [LARGE SCALE GENOMIC DNA]</scope>
    <source>
        <strain evidence="19 20">3A-2</strain>
    </source>
</reference>
<dbReference type="SUPFAM" id="SSF46938">
    <property type="entry name" value="CRAL/TRIO N-terminal domain"/>
    <property type="match status" value="1"/>
</dbReference>
<sequence>MSEPAQLAEPAVAAVVPAAPPPAPAPQSEPRTSHLPPPAAHAQPLSAAFQNTVSVVQDAEPQNALTQKFTEPEWAALRELRAQLPDVFADAFPDRPKPVAPVTIWGVTIDAASPRDARVSVVLMKFLRARDLDVPAARTMLTETLRWRDAFKIDEVVKASYDEKTFGNIGKIFGHDKEGRPVVYNLYGENKHAFDDVDVFIRWRIAFMEKSIGELDFETRDQTLQIHDYGGVSVLFGRNANQKAAAAQATQIFRDYYPEFLSNKFFVNMPSVLSWVFWIFKSILPAKTLAKMNMVGSGRSTIAAALLPYIDASQLPKRYGGDAPDFA</sequence>
<dbReference type="Pfam" id="PF03765">
    <property type="entry name" value="CRAL_TRIO_N"/>
    <property type="match status" value="1"/>
</dbReference>
<dbReference type="GO" id="GO:0005829">
    <property type="term" value="C:cytosol"/>
    <property type="evidence" value="ECO:0007669"/>
    <property type="project" value="TreeGrafter"/>
</dbReference>
<dbReference type="GO" id="GO:0008526">
    <property type="term" value="F:phosphatidylinositol transfer activity"/>
    <property type="evidence" value="ECO:0007669"/>
    <property type="project" value="UniProtKB-UniRule"/>
</dbReference>
<evidence type="ECO:0000256" key="11">
    <source>
        <dbReference type="ARBA" id="ARBA00023004"/>
    </source>
</evidence>
<keyword evidence="13 16" id="KW-0472">Membrane</keyword>
<dbReference type="GO" id="GO:0032541">
    <property type="term" value="C:cortical endoplasmic reticulum"/>
    <property type="evidence" value="ECO:0007669"/>
    <property type="project" value="TreeGrafter"/>
</dbReference>
<comment type="cofactor">
    <cofactor evidence="1">
        <name>heme b</name>
        <dbReference type="ChEBI" id="CHEBI:60344"/>
    </cofactor>
</comment>
<dbReference type="PROSITE" id="PS50191">
    <property type="entry name" value="CRAL_TRIO"/>
    <property type="match status" value="1"/>
</dbReference>
<evidence type="ECO:0000256" key="7">
    <source>
        <dbReference type="ARBA" id="ARBA00022617"/>
    </source>
</evidence>
<evidence type="ECO:0000256" key="6">
    <source>
        <dbReference type="ARBA" id="ARBA00022490"/>
    </source>
</evidence>
<evidence type="ECO:0000256" key="8">
    <source>
        <dbReference type="ARBA" id="ARBA00022723"/>
    </source>
</evidence>
<name>A0A8E2AR44_9APHY</name>
<dbReference type="Gene3D" id="3.40.525.10">
    <property type="entry name" value="CRAL-TRIO lipid binding domain"/>
    <property type="match status" value="1"/>
</dbReference>
<dbReference type="EMBL" id="KV722472">
    <property type="protein sequence ID" value="OCH87799.1"/>
    <property type="molecule type" value="Genomic_DNA"/>
</dbReference>
<dbReference type="InterPro" id="IPR036273">
    <property type="entry name" value="CRAL/TRIO_N_dom_sf"/>
</dbReference>
<evidence type="ECO:0000256" key="14">
    <source>
        <dbReference type="ARBA" id="ARBA00024146"/>
    </source>
</evidence>
<evidence type="ECO:0000259" key="18">
    <source>
        <dbReference type="PROSITE" id="PS50191"/>
    </source>
</evidence>
<keyword evidence="7" id="KW-0349">Heme</keyword>
<dbReference type="PANTHER" id="PTHR47669">
    <property type="entry name" value="PHOSPHATIDYLINOSITOL TRANSFER PROTEIN SFH5"/>
    <property type="match status" value="1"/>
</dbReference>
<evidence type="ECO:0000256" key="4">
    <source>
        <dbReference type="ARBA" id="ARBA00018320"/>
    </source>
</evidence>
<feature type="compositionally biased region" description="Low complexity" evidence="17">
    <location>
        <begin position="28"/>
        <end position="41"/>
    </location>
</feature>
<feature type="region of interest" description="Disordered" evidence="17">
    <location>
        <begin position="1"/>
        <end position="41"/>
    </location>
</feature>
<dbReference type="Pfam" id="PF00650">
    <property type="entry name" value="CRAL_TRIO"/>
    <property type="match status" value="1"/>
</dbReference>
<dbReference type="InterPro" id="IPR011074">
    <property type="entry name" value="CRAL/TRIO_N_dom"/>
</dbReference>
<keyword evidence="5 16" id="KW-0813">Transport</keyword>
<organism evidence="19 20">
    <name type="scientific">Obba rivulosa</name>
    <dbReference type="NCBI Taxonomy" id="1052685"/>
    <lineage>
        <taxon>Eukaryota</taxon>
        <taxon>Fungi</taxon>
        <taxon>Dikarya</taxon>
        <taxon>Basidiomycota</taxon>
        <taxon>Agaricomycotina</taxon>
        <taxon>Agaricomycetes</taxon>
        <taxon>Polyporales</taxon>
        <taxon>Gelatoporiaceae</taxon>
        <taxon>Obba</taxon>
    </lineage>
</organism>
<evidence type="ECO:0000313" key="19">
    <source>
        <dbReference type="EMBL" id="OCH87799.1"/>
    </source>
</evidence>
<evidence type="ECO:0000256" key="9">
    <source>
        <dbReference type="ARBA" id="ARBA00022824"/>
    </source>
</evidence>
<dbReference type="OrthoDB" id="75724at2759"/>
<comment type="subcellular location">
    <subcellularLocation>
        <location evidence="16">Cytoplasm</location>
    </subcellularLocation>
    <subcellularLocation>
        <location evidence="2 16">Endoplasmic reticulum membrane</location>
        <topology evidence="2 16">Peripheral membrane protein</topology>
    </subcellularLocation>
    <subcellularLocation>
        <location evidence="16">Microsome membrane</location>
        <topology evidence="16">Peripheral membrane protein</topology>
    </subcellularLocation>
</comment>
<evidence type="ECO:0000256" key="2">
    <source>
        <dbReference type="ARBA" id="ARBA00004406"/>
    </source>
</evidence>
<feature type="compositionally biased region" description="Low complexity" evidence="17">
    <location>
        <begin position="1"/>
        <end position="17"/>
    </location>
</feature>
<evidence type="ECO:0000256" key="1">
    <source>
        <dbReference type="ARBA" id="ARBA00001970"/>
    </source>
</evidence>
<dbReference type="InterPro" id="IPR042938">
    <property type="entry name" value="Sfh5"/>
</dbReference>
<keyword evidence="20" id="KW-1185">Reference proteome</keyword>
<comment type="similarity">
    <text evidence="3 16">Belongs to the SFH5 family.</text>
</comment>
<feature type="domain" description="CRAL-TRIO" evidence="18">
    <location>
        <begin position="170"/>
        <end position="327"/>
    </location>
</feature>
<dbReference type="SUPFAM" id="SSF52087">
    <property type="entry name" value="CRAL/TRIO domain"/>
    <property type="match status" value="1"/>
</dbReference>
<keyword evidence="6 16" id="KW-0963">Cytoplasm</keyword>
<evidence type="ECO:0000256" key="15">
    <source>
        <dbReference type="ARBA" id="ARBA00024180"/>
    </source>
</evidence>
<comment type="function">
    <text evidence="15">Non-classical phosphatidylinositol (PtdIns) transfer protein (PITP), which exhibits PtdIns-binding/transfer activity in the absence of detectable PtdCho-binding/transfer activity. Regulates PtdIns(4,5)P2 homeostasis at the plasma membrane. Heme-binding protein that may play a role in organic oxidant-induced stress responses.</text>
</comment>
<gene>
    <name evidence="19" type="ORF">OBBRIDRAFT_735595</name>
</gene>
<evidence type="ECO:0000256" key="17">
    <source>
        <dbReference type="SAM" id="MobiDB-lite"/>
    </source>
</evidence>
<evidence type="ECO:0000256" key="16">
    <source>
        <dbReference type="RuleBase" id="RU367059"/>
    </source>
</evidence>
<keyword evidence="10 16" id="KW-0492">Microsome</keyword>
<evidence type="ECO:0000256" key="10">
    <source>
        <dbReference type="ARBA" id="ARBA00022848"/>
    </source>
</evidence>
<dbReference type="GO" id="GO:0017157">
    <property type="term" value="P:regulation of exocytosis"/>
    <property type="evidence" value="ECO:0007669"/>
    <property type="project" value="TreeGrafter"/>
</dbReference>
<dbReference type="GO" id="GO:0005789">
    <property type="term" value="C:endoplasmic reticulum membrane"/>
    <property type="evidence" value="ECO:0007669"/>
    <property type="project" value="UniProtKB-SubCell"/>
</dbReference>
<keyword evidence="11" id="KW-0408">Iron</keyword>
<evidence type="ECO:0000256" key="12">
    <source>
        <dbReference type="ARBA" id="ARBA00023055"/>
    </source>
</evidence>
<comment type="catalytic activity">
    <reaction evidence="14">
        <text>a 1,2-diacyl-sn-glycero-3-phospho-(1D-myo-inositol)(in) = a 1,2-diacyl-sn-glycero-3-phospho-(1D-myo-inositol)(out)</text>
        <dbReference type="Rhea" id="RHEA:38691"/>
        <dbReference type="ChEBI" id="CHEBI:57880"/>
    </reaction>
    <physiologicalReaction direction="left-to-right" evidence="14">
        <dbReference type="Rhea" id="RHEA:38692"/>
    </physiologicalReaction>
</comment>
<dbReference type="CDD" id="cd00170">
    <property type="entry name" value="SEC14"/>
    <property type="match status" value="1"/>
</dbReference>
<dbReference type="GO" id="GO:0046872">
    <property type="term" value="F:metal ion binding"/>
    <property type="evidence" value="ECO:0007669"/>
    <property type="project" value="UniProtKB-KW"/>
</dbReference>
<keyword evidence="9 16" id="KW-0256">Endoplasmic reticulum</keyword>
<proteinExistence type="inferred from homology"/>
<evidence type="ECO:0000313" key="20">
    <source>
        <dbReference type="Proteomes" id="UP000250043"/>
    </source>
</evidence>